<dbReference type="GO" id="GO:0005524">
    <property type="term" value="F:ATP binding"/>
    <property type="evidence" value="ECO:0007669"/>
    <property type="project" value="UniProtKB-UniRule"/>
</dbReference>
<dbReference type="NCBIfam" id="TIGR00017">
    <property type="entry name" value="cmk"/>
    <property type="match status" value="1"/>
</dbReference>
<dbReference type="EC" id="2.7.4.25" evidence="8"/>
<dbReference type="Pfam" id="PF02224">
    <property type="entry name" value="Cytidylate_kin"/>
    <property type="match status" value="1"/>
</dbReference>
<evidence type="ECO:0000256" key="6">
    <source>
        <dbReference type="ARBA" id="ARBA00047615"/>
    </source>
</evidence>
<dbReference type="SUPFAM" id="SSF52540">
    <property type="entry name" value="P-loop containing nucleoside triphosphate hydrolases"/>
    <property type="match status" value="1"/>
</dbReference>
<feature type="binding site" evidence="8">
    <location>
        <begin position="9"/>
        <end position="17"/>
    </location>
    <ligand>
        <name>ATP</name>
        <dbReference type="ChEBI" id="CHEBI:30616"/>
    </ligand>
</feature>
<keyword evidence="4 8" id="KW-0418">Kinase</keyword>
<dbReference type="AlphaFoldDB" id="A0AAU0URH1"/>
<evidence type="ECO:0000256" key="4">
    <source>
        <dbReference type="ARBA" id="ARBA00022777"/>
    </source>
</evidence>
<evidence type="ECO:0000256" key="8">
    <source>
        <dbReference type="HAMAP-Rule" id="MF_00238"/>
    </source>
</evidence>
<dbReference type="InterPro" id="IPR011994">
    <property type="entry name" value="Cytidylate_kinase_dom"/>
</dbReference>
<keyword evidence="11" id="KW-1185">Reference proteome</keyword>
<dbReference type="HAMAP" id="MF_00238">
    <property type="entry name" value="Cytidyl_kinase_type1"/>
    <property type="match status" value="1"/>
</dbReference>
<evidence type="ECO:0000256" key="3">
    <source>
        <dbReference type="ARBA" id="ARBA00022741"/>
    </source>
</evidence>
<keyword evidence="2 8" id="KW-0808">Transferase</keyword>
<dbReference type="CDD" id="cd02020">
    <property type="entry name" value="CMPK"/>
    <property type="match status" value="1"/>
</dbReference>
<comment type="catalytic activity">
    <reaction evidence="6 8">
        <text>dCMP + ATP = dCDP + ADP</text>
        <dbReference type="Rhea" id="RHEA:25094"/>
        <dbReference type="ChEBI" id="CHEBI:30616"/>
        <dbReference type="ChEBI" id="CHEBI:57566"/>
        <dbReference type="ChEBI" id="CHEBI:58593"/>
        <dbReference type="ChEBI" id="CHEBI:456216"/>
        <dbReference type="EC" id="2.7.4.25"/>
    </reaction>
</comment>
<evidence type="ECO:0000256" key="2">
    <source>
        <dbReference type="ARBA" id="ARBA00022679"/>
    </source>
</evidence>
<sequence length="220" mass="24625">MYGNVAIDGPAGAGKSTAARMVAERLGYIYIDTGAMYRALTWKVLNSGSRWDDEEIIRLAAVTKIEFSLDEQGGLQTICDGSDVSREIRERNVSANVSRIARIAGVRRRMVELQRRMAAQKPVVMDGRDIGSFVLPDAPHKFFLIASLEERTRRRCRQMEEQGIDFDRSQVSADIKARDEMDRSRTVAPLVQAADAKLIDTDCLTLHQVVALIIKEIRGE</sequence>
<dbReference type="KEGG" id="dbc:MFMK1_002813"/>
<name>A0AAU0URH1_9FIRM</name>
<dbReference type="EMBL" id="CP121694">
    <property type="protein sequence ID" value="WRO22967.1"/>
    <property type="molecule type" value="Genomic_DNA"/>
</dbReference>
<dbReference type="InterPro" id="IPR027417">
    <property type="entry name" value="P-loop_NTPase"/>
</dbReference>
<dbReference type="GO" id="GO:0006220">
    <property type="term" value="P:pyrimidine nucleotide metabolic process"/>
    <property type="evidence" value="ECO:0007669"/>
    <property type="project" value="UniProtKB-UniRule"/>
</dbReference>
<accession>A0AAU0URH1</accession>
<reference evidence="10 11" key="1">
    <citation type="submission" date="2023-04" db="EMBL/GenBank/DDBJ databases">
        <authorList>
            <person name="Hsu D."/>
        </authorList>
    </citation>
    <scope>NUCLEOTIDE SEQUENCE [LARGE SCALE GENOMIC DNA]</scope>
    <source>
        <strain evidence="10 11">MK1</strain>
    </source>
</reference>
<evidence type="ECO:0000256" key="7">
    <source>
        <dbReference type="ARBA" id="ARBA00048478"/>
    </source>
</evidence>
<evidence type="ECO:0000313" key="10">
    <source>
        <dbReference type="EMBL" id="WRO22967.1"/>
    </source>
</evidence>
<evidence type="ECO:0000256" key="1">
    <source>
        <dbReference type="ARBA" id="ARBA00009427"/>
    </source>
</evidence>
<organism evidence="10 11">
    <name type="scientific">Metallumcola ferriviriculae</name>
    <dbReference type="NCBI Taxonomy" id="3039180"/>
    <lineage>
        <taxon>Bacteria</taxon>
        <taxon>Bacillati</taxon>
        <taxon>Bacillota</taxon>
        <taxon>Clostridia</taxon>
        <taxon>Neomoorellales</taxon>
        <taxon>Desulfitibacteraceae</taxon>
        <taxon>Metallumcola</taxon>
    </lineage>
</organism>
<evidence type="ECO:0000313" key="11">
    <source>
        <dbReference type="Proteomes" id="UP001329915"/>
    </source>
</evidence>
<gene>
    <name evidence="8 10" type="primary">cmk</name>
    <name evidence="10" type="ORF">MFMK1_002813</name>
</gene>
<comment type="subcellular location">
    <subcellularLocation>
        <location evidence="8">Cytoplasm</location>
    </subcellularLocation>
</comment>
<dbReference type="GO" id="GO:0036431">
    <property type="term" value="F:dCMP kinase activity"/>
    <property type="evidence" value="ECO:0007669"/>
    <property type="project" value="InterPro"/>
</dbReference>
<keyword evidence="8" id="KW-0963">Cytoplasm</keyword>
<evidence type="ECO:0000259" key="9">
    <source>
        <dbReference type="Pfam" id="PF02224"/>
    </source>
</evidence>
<feature type="domain" description="Cytidylate kinase" evidence="9">
    <location>
        <begin position="5"/>
        <end position="218"/>
    </location>
</feature>
<keyword evidence="3 8" id="KW-0547">Nucleotide-binding</keyword>
<dbReference type="Gene3D" id="3.40.50.300">
    <property type="entry name" value="P-loop containing nucleotide triphosphate hydrolases"/>
    <property type="match status" value="1"/>
</dbReference>
<dbReference type="Proteomes" id="UP001329915">
    <property type="component" value="Chromosome"/>
</dbReference>
<dbReference type="RefSeq" id="WP_366922360.1">
    <property type="nucleotide sequence ID" value="NZ_CP121694.1"/>
</dbReference>
<dbReference type="GO" id="GO:0005737">
    <property type="term" value="C:cytoplasm"/>
    <property type="evidence" value="ECO:0007669"/>
    <property type="project" value="UniProtKB-SubCell"/>
</dbReference>
<comment type="catalytic activity">
    <reaction evidence="7 8">
        <text>CMP + ATP = CDP + ADP</text>
        <dbReference type="Rhea" id="RHEA:11600"/>
        <dbReference type="ChEBI" id="CHEBI:30616"/>
        <dbReference type="ChEBI" id="CHEBI:58069"/>
        <dbReference type="ChEBI" id="CHEBI:60377"/>
        <dbReference type="ChEBI" id="CHEBI:456216"/>
        <dbReference type="EC" id="2.7.4.25"/>
    </reaction>
</comment>
<keyword evidence="5 8" id="KW-0067">ATP-binding</keyword>
<dbReference type="InterPro" id="IPR003136">
    <property type="entry name" value="Cytidylate_kin"/>
</dbReference>
<evidence type="ECO:0000256" key="5">
    <source>
        <dbReference type="ARBA" id="ARBA00022840"/>
    </source>
</evidence>
<comment type="similarity">
    <text evidence="1 8">Belongs to the cytidylate kinase family. Type 1 subfamily.</text>
</comment>
<protein>
    <recommendedName>
        <fullName evidence="8">Cytidylate kinase</fullName>
        <shortName evidence="8">CK</shortName>
        <ecNumber evidence="8">2.7.4.25</ecNumber>
    </recommendedName>
    <alternativeName>
        <fullName evidence="8">Cytidine monophosphate kinase</fullName>
        <shortName evidence="8">CMP kinase</shortName>
    </alternativeName>
</protein>
<proteinExistence type="inferred from homology"/>